<evidence type="ECO:0000256" key="2">
    <source>
        <dbReference type="ARBA" id="ARBA00023235"/>
    </source>
</evidence>
<dbReference type="GO" id="GO:0016853">
    <property type="term" value="F:isomerase activity"/>
    <property type="evidence" value="ECO:0007669"/>
    <property type="project" value="UniProtKB-KW"/>
</dbReference>
<name>A0A9J6ZAL1_9BACL</name>
<gene>
    <name evidence="4" type="ORF">NAG76_14620</name>
</gene>
<feature type="active site" evidence="3">
    <location>
        <position position="47"/>
    </location>
</feature>
<reference evidence="4" key="1">
    <citation type="submission" date="2022-05" db="EMBL/GenBank/DDBJ databases">
        <title>Novel bacterial taxa in a minimal lignocellulolytic consortium and its capacity to transform plastics disclosed by genome-resolved metagenomics.</title>
        <authorList>
            <person name="Rodriguez C.A.D."/>
            <person name="Diaz-Garcia L."/>
            <person name="Herrera K."/>
            <person name="Tarazona N.A."/>
            <person name="Sproer C."/>
            <person name="Overmann J."/>
            <person name="Jimenez D.J."/>
        </authorList>
    </citation>
    <scope>NUCLEOTIDE SEQUENCE</scope>
    <source>
        <strain evidence="4">MAG5</strain>
    </source>
</reference>
<dbReference type="NCBIfam" id="TIGR00654">
    <property type="entry name" value="PhzF_family"/>
    <property type="match status" value="1"/>
</dbReference>
<proteinExistence type="inferred from homology"/>
<dbReference type="GO" id="GO:0005737">
    <property type="term" value="C:cytoplasm"/>
    <property type="evidence" value="ECO:0007669"/>
    <property type="project" value="TreeGrafter"/>
</dbReference>
<evidence type="ECO:0000256" key="1">
    <source>
        <dbReference type="ARBA" id="ARBA00008270"/>
    </source>
</evidence>
<dbReference type="SUPFAM" id="SSF54506">
    <property type="entry name" value="Diaminopimelate epimerase-like"/>
    <property type="match status" value="1"/>
</dbReference>
<dbReference type="KEGG" id="plig:NAG76_14620"/>
<dbReference type="PANTHER" id="PTHR13774:SF17">
    <property type="entry name" value="PHENAZINE BIOSYNTHESIS-LIKE DOMAIN-CONTAINING PROTEIN"/>
    <property type="match status" value="1"/>
</dbReference>
<evidence type="ECO:0000313" key="4">
    <source>
        <dbReference type="EMBL" id="URN93071.1"/>
    </source>
</evidence>
<organism evidence="4 5">
    <name type="scientific">Candidatus Pristimantibacillus lignocellulolyticus</name>
    <dbReference type="NCBI Taxonomy" id="2994561"/>
    <lineage>
        <taxon>Bacteria</taxon>
        <taxon>Bacillati</taxon>
        <taxon>Bacillota</taxon>
        <taxon>Bacilli</taxon>
        <taxon>Bacillales</taxon>
        <taxon>Paenibacillaceae</taxon>
        <taxon>Candidatus Pristimantibacillus</taxon>
    </lineage>
</organism>
<dbReference type="Gene3D" id="3.10.310.10">
    <property type="entry name" value="Diaminopimelate Epimerase, Chain A, domain 1"/>
    <property type="match status" value="2"/>
</dbReference>
<dbReference type="PANTHER" id="PTHR13774">
    <property type="entry name" value="PHENAZINE BIOSYNTHESIS PROTEIN"/>
    <property type="match status" value="1"/>
</dbReference>
<accession>A0A9J6ZAL1</accession>
<protein>
    <submittedName>
        <fullName evidence="4">PhzF family phenazine biosynthesis protein</fullName>
    </submittedName>
</protein>
<dbReference type="Pfam" id="PF02567">
    <property type="entry name" value="PhzC-PhzF"/>
    <property type="match status" value="1"/>
</dbReference>
<dbReference type="EMBL" id="CP097899">
    <property type="protein sequence ID" value="URN93071.1"/>
    <property type="molecule type" value="Genomic_DNA"/>
</dbReference>
<dbReference type="InterPro" id="IPR003719">
    <property type="entry name" value="Phenazine_PhzF-like"/>
</dbReference>
<evidence type="ECO:0000256" key="3">
    <source>
        <dbReference type="PIRSR" id="PIRSR016184-1"/>
    </source>
</evidence>
<dbReference type="Proteomes" id="UP001056756">
    <property type="component" value="Chromosome"/>
</dbReference>
<sequence>MSIPYAMIHAYGDGPFTGNPAAVLLLEQDQFSDLQLQQIAAEMNVSETAFIYKSKELNHFHLRWFTPQVEVDLCGHATLASAYYLYHLGIVPTDQSIYFQTLSGALIISLHDGFLRMRLPQEIPVTCSAPSDLITALGVIPRAISKNRMDYIVELTDEQDIRQLQVELSLIKGLDARGVVVTSRADNPDIDIVCRTFYPRIGIDEDPVTGSAFCALAPYWMKRLRNNSKLKVVQLSSRGGFATLQLEDDHVIQEGSCYLWSEGSLHM</sequence>
<dbReference type="PIRSF" id="PIRSF016184">
    <property type="entry name" value="PhzC_PhzF"/>
    <property type="match status" value="1"/>
</dbReference>
<evidence type="ECO:0000313" key="5">
    <source>
        <dbReference type="Proteomes" id="UP001056756"/>
    </source>
</evidence>
<comment type="similarity">
    <text evidence="1">Belongs to the PhzF family.</text>
</comment>
<dbReference type="AlphaFoldDB" id="A0A9J6ZAL1"/>
<keyword evidence="2" id="KW-0413">Isomerase</keyword>